<dbReference type="PANTHER" id="PTHR30445">
    <property type="entry name" value="K(+)_H(+) ANTIPORTER SUBUNIT KHTT"/>
    <property type="match status" value="1"/>
</dbReference>
<dbReference type="STRING" id="158822.LH23_12460"/>
<feature type="transmembrane region" description="Helical" evidence="9">
    <location>
        <begin position="71"/>
        <end position="89"/>
    </location>
</feature>
<dbReference type="NCBIfam" id="NF003440">
    <property type="entry name" value="PRK04972.1"/>
    <property type="match status" value="1"/>
</dbReference>
<evidence type="ECO:0000256" key="7">
    <source>
        <dbReference type="ARBA" id="ARBA00022989"/>
    </source>
</evidence>
<feature type="transmembrane region" description="Helical" evidence="9">
    <location>
        <begin position="47"/>
        <end position="64"/>
    </location>
</feature>
<evidence type="ECO:0000256" key="9">
    <source>
        <dbReference type="SAM" id="Phobius"/>
    </source>
</evidence>
<dbReference type="FunFam" id="3.30.70.1450:FF:000003">
    <property type="entry name" value="Putative transport protein YbjL"/>
    <property type="match status" value="1"/>
</dbReference>
<gene>
    <name evidence="11" type="ORF">NCTC12120_00200</name>
</gene>
<feature type="transmembrane region" description="Helical" evidence="9">
    <location>
        <begin position="481"/>
        <end position="498"/>
    </location>
</feature>
<dbReference type="EMBL" id="UAVU01000003">
    <property type="protein sequence ID" value="SQA96445.1"/>
    <property type="molecule type" value="Genomic_DNA"/>
</dbReference>
<dbReference type="Pfam" id="PF02080">
    <property type="entry name" value="TrkA_C"/>
    <property type="match status" value="2"/>
</dbReference>
<keyword evidence="6" id="KW-0677">Repeat</keyword>
<reference evidence="11 12" key="1">
    <citation type="submission" date="2018-06" db="EMBL/GenBank/DDBJ databases">
        <authorList>
            <consortium name="Pathogen Informatics"/>
            <person name="Doyle S."/>
        </authorList>
    </citation>
    <scope>NUCLEOTIDE SEQUENCE [LARGE SCALE GENOMIC DNA]</scope>
    <source>
        <strain evidence="11 12">NCTC12120</strain>
    </source>
</reference>
<dbReference type="AlphaFoldDB" id="A0A2X2TAT0"/>
<dbReference type="PROSITE" id="PS51202">
    <property type="entry name" value="RCK_C"/>
    <property type="match status" value="2"/>
</dbReference>
<keyword evidence="8 9" id="KW-0472">Membrane</keyword>
<protein>
    <submittedName>
        <fullName evidence="11">Putative transporter</fullName>
    </submittedName>
</protein>
<evidence type="ECO:0000256" key="3">
    <source>
        <dbReference type="ARBA" id="ARBA00022448"/>
    </source>
</evidence>
<dbReference type="GO" id="GO:0005886">
    <property type="term" value="C:plasma membrane"/>
    <property type="evidence" value="ECO:0007669"/>
    <property type="project" value="UniProtKB-SubCell"/>
</dbReference>
<feature type="transmembrane region" description="Helical" evidence="9">
    <location>
        <begin position="414"/>
        <end position="434"/>
    </location>
</feature>
<feature type="transmembrane region" description="Helical" evidence="9">
    <location>
        <begin position="95"/>
        <end position="119"/>
    </location>
</feature>
<dbReference type="InterPro" id="IPR006037">
    <property type="entry name" value="RCK_C"/>
</dbReference>
<comment type="similarity">
    <text evidence="2">Belongs to the AAE transporter (TC 2.A.81) family.</text>
</comment>
<sequence length="576" mass="62930">MRDVLPVVTDETVKTLAHNSISFNSLLVNKKLAFVNINVADLLNGNYILLLFVVLTLGLCLGKLRLGPVQLGNSIGVLVVSLLLGQQHFSINTDALNLGFMLFIFCVGVEAGPNFFSIFFRDGKNYLMLALVMVGSALLIALGLGKLFGWDIGLTAGMLAGAMTSTPVLVGAGDTLRHSSIPAAQLATSLDNLSLGYALTYLIGLVSLIVGARYLPKLQHQDLQTSAQQIARERGLDTDASRKVYLPVIRAYRVGPELVAWADGKNLRELGIYRQTGCYIERIRRNGILANPDGDAVLQMGDEISLVGYPDSHARLDPSFRNGKEVFDRDLLDMRIVTEEIVVKNHNAVGRRLAQLKLTDHGCFLNRVIRSQIEMPIDDNIVLNKGDVLQVSGDARRVKTVAERIGFISIHSQITDLLAFCAFFVIGLMVGMVTFQFSSFSFGVGNAAGLLFAGIMLGFLRANHPTFGYIPQGALNMVKEFGLMVFMAGVGLSAGSGISKWPRRCRRPDADFWPYREPGAGHHLLPVRCLCAANEPRAAVRRDDGGTNLCASDGDHQRHCPQQHPCAGVRRHLCYR</sequence>
<evidence type="ECO:0000256" key="2">
    <source>
        <dbReference type="ARBA" id="ARBA00009854"/>
    </source>
</evidence>
<dbReference type="Pfam" id="PF06826">
    <property type="entry name" value="Asp-Al_Ex"/>
    <property type="match status" value="2"/>
</dbReference>
<evidence type="ECO:0000256" key="4">
    <source>
        <dbReference type="ARBA" id="ARBA00022475"/>
    </source>
</evidence>
<proteinExistence type="inferred from homology"/>
<evidence type="ECO:0000256" key="8">
    <source>
        <dbReference type="ARBA" id="ARBA00023136"/>
    </source>
</evidence>
<dbReference type="GO" id="GO:0006813">
    <property type="term" value="P:potassium ion transport"/>
    <property type="evidence" value="ECO:0007669"/>
    <property type="project" value="InterPro"/>
</dbReference>
<organism evidence="11 12">
    <name type="scientific">Cedecea neteri</name>
    <dbReference type="NCBI Taxonomy" id="158822"/>
    <lineage>
        <taxon>Bacteria</taxon>
        <taxon>Pseudomonadati</taxon>
        <taxon>Pseudomonadota</taxon>
        <taxon>Gammaproteobacteria</taxon>
        <taxon>Enterobacterales</taxon>
        <taxon>Enterobacteriaceae</taxon>
        <taxon>Cedecea</taxon>
    </lineage>
</organism>
<dbReference type="SUPFAM" id="SSF116726">
    <property type="entry name" value="TrkA C-terminal domain-like"/>
    <property type="match status" value="2"/>
</dbReference>
<feature type="domain" description="RCK C-terminal" evidence="10">
    <location>
        <begin position="236"/>
        <end position="323"/>
    </location>
</feature>
<evidence type="ECO:0000256" key="1">
    <source>
        <dbReference type="ARBA" id="ARBA00004651"/>
    </source>
</evidence>
<dbReference type="InterPro" id="IPR006512">
    <property type="entry name" value="YidE_YbjL"/>
</dbReference>
<evidence type="ECO:0000259" key="10">
    <source>
        <dbReference type="PROSITE" id="PS51202"/>
    </source>
</evidence>
<feature type="transmembrane region" description="Helical" evidence="9">
    <location>
        <begin position="440"/>
        <end position="460"/>
    </location>
</feature>
<keyword evidence="3" id="KW-0813">Transport</keyword>
<dbReference type="NCBIfam" id="TIGR01625">
    <property type="entry name" value="YidE_YbjL_dupl"/>
    <property type="match status" value="2"/>
</dbReference>
<dbReference type="InterPro" id="IPR050144">
    <property type="entry name" value="AAE_transporter"/>
</dbReference>
<dbReference type="Proteomes" id="UP000251197">
    <property type="component" value="Unassembled WGS sequence"/>
</dbReference>
<dbReference type="GO" id="GO:0008324">
    <property type="term" value="F:monoatomic cation transmembrane transporter activity"/>
    <property type="evidence" value="ECO:0007669"/>
    <property type="project" value="InterPro"/>
</dbReference>
<keyword evidence="7 9" id="KW-1133">Transmembrane helix</keyword>
<comment type="subcellular location">
    <subcellularLocation>
        <location evidence="1">Cell membrane</location>
        <topology evidence="1">Multi-pass membrane protein</topology>
    </subcellularLocation>
</comment>
<accession>A0A2X2TAT0</accession>
<feature type="transmembrane region" description="Helical" evidence="9">
    <location>
        <begin position="195"/>
        <end position="215"/>
    </location>
</feature>
<evidence type="ECO:0000313" key="11">
    <source>
        <dbReference type="EMBL" id="SQA96445.1"/>
    </source>
</evidence>
<keyword evidence="4" id="KW-1003">Cell membrane</keyword>
<feature type="domain" description="RCK C-terminal" evidence="10">
    <location>
        <begin position="326"/>
        <end position="407"/>
    </location>
</feature>
<dbReference type="Gene3D" id="3.30.70.1450">
    <property type="entry name" value="Regulator of K+ conductance, C-terminal domain"/>
    <property type="match status" value="2"/>
</dbReference>
<feature type="transmembrane region" description="Helical" evidence="9">
    <location>
        <begin position="126"/>
        <end position="148"/>
    </location>
</feature>
<evidence type="ECO:0000313" key="12">
    <source>
        <dbReference type="Proteomes" id="UP000251197"/>
    </source>
</evidence>
<evidence type="ECO:0000256" key="5">
    <source>
        <dbReference type="ARBA" id="ARBA00022692"/>
    </source>
</evidence>
<dbReference type="InterPro" id="IPR036721">
    <property type="entry name" value="RCK_C_sf"/>
</dbReference>
<dbReference type="PANTHER" id="PTHR30445:SF10">
    <property type="entry name" value="TRANSPORT PROTEIN YBJL-RELATED"/>
    <property type="match status" value="1"/>
</dbReference>
<evidence type="ECO:0000256" key="6">
    <source>
        <dbReference type="ARBA" id="ARBA00022737"/>
    </source>
</evidence>
<name>A0A2X2TAT0_9ENTR</name>
<keyword evidence="5 9" id="KW-0812">Transmembrane</keyword>